<evidence type="ECO:0000259" key="1">
    <source>
        <dbReference type="Pfam" id="PF21762"/>
    </source>
</evidence>
<dbReference type="HOGENOM" id="CLU_1321660_0_0_1"/>
<sequence length="208" mass="23992">MIRSYHWIVEDGNYYSTHDNLFCFGRYRCIPLCRLEACLKELLRTSHPLILIVHGSHRETTLLQKLNINLHPLFVIDTTTAARYPLQDFHSYTPKKLLEEFSIPFTDDCLHVAGNDAQFTLRALLMIDVSDVRRELDEAPVWVPVLEAVARAPLPPMPLKRGQKAAMKRREKRLAAIEQGEMLPLKRAMVLRSTRSRDIISPLEFSSL</sequence>
<dbReference type="Proteomes" id="UP000028524">
    <property type="component" value="Unassembled WGS sequence"/>
</dbReference>
<gene>
    <name evidence="2" type="ORF">S40285_06158</name>
</gene>
<dbReference type="PANTHER" id="PTHR28083:SF1">
    <property type="entry name" value="GOOD FOR FULL DBP5 ACTIVITY PROTEIN 2"/>
    <property type="match status" value="1"/>
</dbReference>
<dbReference type="Pfam" id="PF21762">
    <property type="entry name" value="DEDDh_C"/>
    <property type="match status" value="1"/>
</dbReference>
<dbReference type="InParanoid" id="A0A084QL29"/>
<keyword evidence="3" id="KW-1185">Reference proteome</keyword>
<proteinExistence type="predicted"/>
<dbReference type="InterPro" id="IPR012337">
    <property type="entry name" value="RNaseH-like_sf"/>
</dbReference>
<dbReference type="InterPro" id="IPR040151">
    <property type="entry name" value="Gfd2/YDR514C-like"/>
</dbReference>
<feature type="domain" description="Gfd2/YDR514C-like C-terminal" evidence="1">
    <location>
        <begin position="6"/>
        <end position="126"/>
    </location>
</feature>
<dbReference type="GO" id="GO:0005634">
    <property type="term" value="C:nucleus"/>
    <property type="evidence" value="ECO:0007669"/>
    <property type="project" value="TreeGrafter"/>
</dbReference>
<dbReference type="EMBL" id="KL660660">
    <property type="protein sequence ID" value="KFA64664.1"/>
    <property type="molecule type" value="Genomic_DNA"/>
</dbReference>
<dbReference type="PANTHER" id="PTHR28083">
    <property type="entry name" value="GOOD FOR FULL DBP5 ACTIVITY PROTEIN 2"/>
    <property type="match status" value="1"/>
</dbReference>
<dbReference type="InterPro" id="IPR048519">
    <property type="entry name" value="Gfd2/YDR514C-like_C"/>
</dbReference>
<protein>
    <recommendedName>
        <fullName evidence="1">Gfd2/YDR514C-like C-terminal domain-containing protein</fullName>
    </recommendedName>
</protein>
<evidence type="ECO:0000313" key="2">
    <source>
        <dbReference type="EMBL" id="KFA64664.1"/>
    </source>
</evidence>
<accession>A0A084QL29</accession>
<name>A0A084QL29_STAC4</name>
<dbReference type="SUPFAM" id="SSF53098">
    <property type="entry name" value="Ribonuclease H-like"/>
    <property type="match status" value="1"/>
</dbReference>
<evidence type="ECO:0000313" key="3">
    <source>
        <dbReference type="Proteomes" id="UP000028524"/>
    </source>
</evidence>
<dbReference type="OrthoDB" id="5953249at2759"/>
<dbReference type="AlphaFoldDB" id="A0A084QL29"/>
<reference evidence="2 3" key="1">
    <citation type="journal article" date="2014" name="BMC Genomics">
        <title>Comparative genome sequencing reveals chemotype-specific gene clusters in the toxigenic black mold Stachybotrys.</title>
        <authorList>
            <person name="Semeiks J."/>
            <person name="Borek D."/>
            <person name="Otwinowski Z."/>
            <person name="Grishin N.V."/>
        </authorList>
    </citation>
    <scope>NUCLEOTIDE SEQUENCE [LARGE SCALE GENOMIC DNA]</scope>
    <source>
        <strain evidence="2 3">IBT 40285</strain>
    </source>
</reference>
<organism evidence="2 3">
    <name type="scientific">Stachybotrys chlorohalonatus (strain IBT 40285)</name>
    <dbReference type="NCBI Taxonomy" id="1283841"/>
    <lineage>
        <taxon>Eukaryota</taxon>
        <taxon>Fungi</taxon>
        <taxon>Dikarya</taxon>
        <taxon>Ascomycota</taxon>
        <taxon>Pezizomycotina</taxon>
        <taxon>Sordariomycetes</taxon>
        <taxon>Hypocreomycetidae</taxon>
        <taxon>Hypocreales</taxon>
        <taxon>Stachybotryaceae</taxon>
        <taxon>Stachybotrys</taxon>
    </lineage>
</organism>